<sequence length="86" mass="9781">MTREDYWTHHTVSPHTNYSALGTRRMRLHLSIVVSAYTLSTVIPLILPPFYEASATLRGGRLGELGIIRHEKQFREDGFCACTDAF</sequence>
<dbReference type="EMBL" id="MU157871">
    <property type="protein sequence ID" value="KAF9526464.1"/>
    <property type="molecule type" value="Genomic_DNA"/>
</dbReference>
<evidence type="ECO:0000313" key="2">
    <source>
        <dbReference type="EMBL" id="KAF9526464.1"/>
    </source>
</evidence>
<keyword evidence="1" id="KW-1133">Transmembrane helix</keyword>
<evidence type="ECO:0000313" key="3">
    <source>
        <dbReference type="Proteomes" id="UP000807306"/>
    </source>
</evidence>
<accession>A0A9P6ECU8</accession>
<keyword evidence="1" id="KW-0812">Transmembrane</keyword>
<organism evidence="2 3">
    <name type="scientific">Crepidotus variabilis</name>
    <dbReference type="NCBI Taxonomy" id="179855"/>
    <lineage>
        <taxon>Eukaryota</taxon>
        <taxon>Fungi</taxon>
        <taxon>Dikarya</taxon>
        <taxon>Basidiomycota</taxon>
        <taxon>Agaricomycotina</taxon>
        <taxon>Agaricomycetes</taxon>
        <taxon>Agaricomycetidae</taxon>
        <taxon>Agaricales</taxon>
        <taxon>Agaricineae</taxon>
        <taxon>Crepidotaceae</taxon>
        <taxon>Crepidotus</taxon>
    </lineage>
</organism>
<protein>
    <submittedName>
        <fullName evidence="2">Uncharacterized protein</fullName>
    </submittedName>
</protein>
<comment type="caution">
    <text evidence="2">The sequence shown here is derived from an EMBL/GenBank/DDBJ whole genome shotgun (WGS) entry which is preliminary data.</text>
</comment>
<dbReference type="AlphaFoldDB" id="A0A9P6ECU8"/>
<keyword evidence="3" id="KW-1185">Reference proteome</keyword>
<name>A0A9P6ECU8_9AGAR</name>
<keyword evidence="1" id="KW-0472">Membrane</keyword>
<evidence type="ECO:0000256" key="1">
    <source>
        <dbReference type="SAM" id="Phobius"/>
    </source>
</evidence>
<proteinExistence type="predicted"/>
<dbReference type="Proteomes" id="UP000807306">
    <property type="component" value="Unassembled WGS sequence"/>
</dbReference>
<reference evidence="2" key="1">
    <citation type="submission" date="2020-11" db="EMBL/GenBank/DDBJ databases">
        <authorList>
            <consortium name="DOE Joint Genome Institute"/>
            <person name="Ahrendt S."/>
            <person name="Riley R."/>
            <person name="Andreopoulos W."/>
            <person name="Labutti K."/>
            <person name="Pangilinan J."/>
            <person name="Ruiz-Duenas F.J."/>
            <person name="Barrasa J.M."/>
            <person name="Sanchez-Garcia M."/>
            <person name="Camarero S."/>
            <person name="Miyauchi S."/>
            <person name="Serrano A."/>
            <person name="Linde D."/>
            <person name="Babiker R."/>
            <person name="Drula E."/>
            <person name="Ayuso-Fernandez I."/>
            <person name="Pacheco R."/>
            <person name="Padilla G."/>
            <person name="Ferreira P."/>
            <person name="Barriuso J."/>
            <person name="Kellner H."/>
            <person name="Castanera R."/>
            <person name="Alfaro M."/>
            <person name="Ramirez L."/>
            <person name="Pisabarro A.G."/>
            <person name="Kuo A."/>
            <person name="Tritt A."/>
            <person name="Lipzen A."/>
            <person name="He G."/>
            <person name="Yan M."/>
            <person name="Ng V."/>
            <person name="Cullen D."/>
            <person name="Martin F."/>
            <person name="Rosso M.-N."/>
            <person name="Henrissat B."/>
            <person name="Hibbett D."/>
            <person name="Martinez A.T."/>
            <person name="Grigoriev I.V."/>
        </authorList>
    </citation>
    <scope>NUCLEOTIDE SEQUENCE</scope>
    <source>
        <strain evidence="2">CBS 506.95</strain>
    </source>
</reference>
<feature type="transmembrane region" description="Helical" evidence="1">
    <location>
        <begin position="28"/>
        <end position="47"/>
    </location>
</feature>
<gene>
    <name evidence="2" type="ORF">CPB83DRAFT_857858</name>
</gene>